<dbReference type="InterPro" id="IPR024088">
    <property type="entry name" value="Tyr-tRNA-ligase_bac-type"/>
</dbReference>
<accession>A0A0G0KVZ2</accession>
<evidence type="ECO:0000256" key="5">
    <source>
        <dbReference type="ARBA" id="ARBA00022917"/>
    </source>
</evidence>
<organism evidence="12 13">
    <name type="scientific">Candidatus Woesebacteria bacterium GW2011_GWB1_38_8</name>
    <dbReference type="NCBI Taxonomy" id="1618570"/>
    <lineage>
        <taxon>Bacteria</taxon>
        <taxon>Candidatus Woeseibacteriota</taxon>
    </lineage>
</organism>
<dbReference type="EC" id="6.1.1.1" evidence="1 8"/>
<evidence type="ECO:0000256" key="10">
    <source>
        <dbReference type="RuleBase" id="RU363036"/>
    </source>
</evidence>
<dbReference type="CDD" id="cd00165">
    <property type="entry name" value="S4"/>
    <property type="match status" value="1"/>
</dbReference>
<keyword evidence="4 10" id="KW-0067">ATP-binding</keyword>
<dbReference type="Gene3D" id="1.10.240.10">
    <property type="entry name" value="Tyrosyl-Transfer RNA Synthetase"/>
    <property type="match status" value="1"/>
</dbReference>
<evidence type="ECO:0000256" key="3">
    <source>
        <dbReference type="ARBA" id="ARBA00022741"/>
    </source>
</evidence>
<dbReference type="InterPro" id="IPR002307">
    <property type="entry name" value="Tyr-tRNA-ligase"/>
</dbReference>
<keyword evidence="9" id="KW-0694">RNA-binding</keyword>
<dbReference type="GO" id="GO:0006437">
    <property type="term" value="P:tyrosyl-tRNA aminoacylation"/>
    <property type="evidence" value="ECO:0007669"/>
    <property type="project" value="UniProtKB-UniRule"/>
</dbReference>
<dbReference type="InterPro" id="IPR014729">
    <property type="entry name" value="Rossmann-like_a/b/a_fold"/>
</dbReference>
<evidence type="ECO:0000256" key="8">
    <source>
        <dbReference type="NCBIfam" id="TIGR00234"/>
    </source>
</evidence>
<comment type="catalytic activity">
    <reaction evidence="7">
        <text>tRNA(Tyr) + L-tyrosine + ATP = L-tyrosyl-tRNA(Tyr) + AMP + diphosphate + H(+)</text>
        <dbReference type="Rhea" id="RHEA:10220"/>
        <dbReference type="Rhea" id="RHEA-COMP:9706"/>
        <dbReference type="Rhea" id="RHEA-COMP:9707"/>
        <dbReference type="ChEBI" id="CHEBI:15378"/>
        <dbReference type="ChEBI" id="CHEBI:30616"/>
        <dbReference type="ChEBI" id="CHEBI:33019"/>
        <dbReference type="ChEBI" id="CHEBI:58315"/>
        <dbReference type="ChEBI" id="CHEBI:78442"/>
        <dbReference type="ChEBI" id="CHEBI:78536"/>
        <dbReference type="ChEBI" id="CHEBI:456215"/>
        <dbReference type="EC" id="6.1.1.1"/>
    </reaction>
</comment>
<evidence type="ECO:0000256" key="6">
    <source>
        <dbReference type="ARBA" id="ARBA00023146"/>
    </source>
</evidence>
<name>A0A0G0KVZ2_9BACT</name>
<keyword evidence="2 10" id="KW-0436">Ligase</keyword>
<dbReference type="EMBL" id="LBVL01000029">
    <property type="protein sequence ID" value="KKQ83853.1"/>
    <property type="molecule type" value="Genomic_DNA"/>
</dbReference>
<dbReference type="PRINTS" id="PR01040">
    <property type="entry name" value="TRNASYNTHTYR"/>
</dbReference>
<keyword evidence="6 10" id="KW-0030">Aminoacyl-tRNA synthetase</keyword>
<dbReference type="Gene3D" id="3.10.290.10">
    <property type="entry name" value="RNA-binding S4 domain"/>
    <property type="match status" value="1"/>
</dbReference>
<gene>
    <name evidence="12" type="ORF">UT08_C0029G0001</name>
</gene>
<dbReference type="Pfam" id="PF01479">
    <property type="entry name" value="S4"/>
    <property type="match status" value="1"/>
</dbReference>
<dbReference type="AlphaFoldDB" id="A0A0G0KVZ2"/>
<dbReference type="Proteomes" id="UP000034081">
    <property type="component" value="Unassembled WGS sequence"/>
</dbReference>
<dbReference type="SUPFAM" id="SSF52374">
    <property type="entry name" value="Nucleotidylyl transferase"/>
    <property type="match status" value="1"/>
</dbReference>
<evidence type="ECO:0000256" key="2">
    <source>
        <dbReference type="ARBA" id="ARBA00022598"/>
    </source>
</evidence>
<feature type="domain" description="RNA-binding S4" evidence="11">
    <location>
        <begin position="268"/>
        <end position="330"/>
    </location>
</feature>
<protein>
    <recommendedName>
        <fullName evidence="1 8">Tyrosine--tRNA ligase</fullName>
        <ecNumber evidence="1 8">6.1.1.1</ecNumber>
    </recommendedName>
</protein>
<reference evidence="12 13" key="1">
    <citation type="journal article" date="2015" name="Nature">
        <title>rRNA introns, odd ribosomes, and small enigmatic genomes across a large radiation of phyla.</title>
        <authorList>
            <person name="Brown C.T."/>
            <person name="Hug L.A."/>
            <person name="Thomas B.C."/>
            <person name="Sharon I."/>
            <person name="Castelle C.J."/>
            <person name="Singh A."/>
            <person name="Wilkins M.J."/>
            <person name="Williams K.H."/>
            <person name="Banfield J.F."/>
        </authorList>
    </citation>
    <scope>NUCLEOTIDE SEQUENCE [LARGE SCALE GENOMIC DNA]</scope>
</reference>
<dbReference type="SMART" id="SM00363">
    <property type="entry name" value="S4"/>
    <property type="match status" value="1"/>
</dbReference>
<comment type="similarity">
    <text evidence="10">Belongs to the class-I aminoacyl-tRNA synthetase family.</text>
</comment>
<dbReference type="InterPro" id="IPR002942">
    <property type="entry name" value="S4_RNA-bd"/>
</dbReference>
<evidence type="ECO:0000256" key="4">
    <source>
        <dbReference type="ARBA" id="ARBA00022840"/>
    </source>
</evidence>
<dbReference type="NCBIfam" id="TIGR00234">
    <property type="entry name" value="tyrS"/>
    <property type="match status" value="1"/>
</dbReference>
<dbReference type="GO" id="GO:0003723">
    <property type="term" value="F:RNA binding"/>
    <property type="evidence" value="ECO:0007669"/>
    <property type="project" value="UniProtKB-KW"/>
</dbReference>
<dbReference type="SUPFAM" id="SSF55174">
    <property type="entry name" value="Alpha-L RNA-binding motif"/>
    <property type="match status" value="1"/>
</dbReference>
<dbReference type="InterPro" id="IPR036986">
    <property type="entry name" value="S4_RNA-bd_sf"/>
</dbReference>
<dbReference type="GO" id="GO:0004831">
    <property type="term" value="F:tyrosine-tRNA ligase activity"/>
    <property type="evidence" value="ECO:0007669"/>
    <property type="project" value="UniProtKB-UniRule"/>
</dbReference>
<evidence type="ECO:0000256" key="9">
    <source>
        <dbReference type="PROSITE-ProRule" id="PRU00182"/>
    </source>
</evidence>
<evidence type="ECO:0000313" key="13">
    <source>
        <dbReference type="Proteomes" id="UP000034081"/>
    </source>
</evidence>
<evidence type="ECO:0000259" key="11">
    <source>
        <dbReference type="SMART" id="SM00363"/>
    </source>
</evidence>
<keyword evidence="5 10" id="KW-0648">Protein biosynthesis</keyword>
<evidence type="ECO:0000256" key="7">
    <source>
        <dbReference type="ARBA" id="ARBA00048248"/>
    </source>
</evidence>
<feature type="non-terminal residue" evidence="12">
    <location>
        <position position="1"/>
    </location>
</feature>
<dbReference type="STRING" id="1618570.UT08_C0029G0001"/>
<dbReference type="Pfam" id="PF00579">
    <property type="entry name" value="tRNA-synt_1b"/>
    <property type="match status" value="1"/>
</dbReference>
<evidence type="ECO:0000256" key="1">
    <source>
        <dbReference type="ARBA" id="ARBA00013160"/>
    </source>
</evidence>
<dbReference type="GO" id="GO:0005524">
    <property type="term" value="F:ATP binding"/>
    <property type="evidence" value="ECO:0007669"/>
    <property type="project" value="UniProtKB-KW"/>
</dbReference>
<proteinExistence type="inferred from homology"/>
<dbReference type="InterPro" id="IPR002305">
    <property type="entry name" value="aa-tRNA-synth_Ic"/>
</dbReference>
<dbReference type="PATRIC" id="fig|1618570.3.peg.1417"/>
<dbReference type="GO" id="GO:0005829">
    <property type="term" value="C:cytosol"/>
    <property type="evidence" value="ECO:0007669"/>
    <property type="project" value="TreeGrafter"/>
</dbReference>
<sequence length="330" mass="36821">LIIGDFTAKVGDPSGVSKERPMLTDQEIRTNMKGYLGQAGKIIDVKKAEVRYNSKWLSKNNLEGILELTKAATINQISERADFRGRIKAGQKVSLLEGLYSLLQGFDSVNIKADVELGGTDQLLNLLMGRQVQRHYGMKEQDILTVPLIEGTDGKEKMSKSKGNYIALTEQPKDMFGKIMSVPDKLISKYFELCTDVDTKALKEIKTALQKKGTNPMEYKLRLAQEIVALYYNEKDANKAKEEFLSVFSKKNLPKDILTKALSSKSYELTDLLCETSMASSKSDARRLAEQGGVRINGEKVTNANTKIKLGKETLLLQVGKQKFLRVKGK</sequence>
<dbReference type="PANTHER" id="PTHR11766:SF1">
    <property type="entry name" value="TYROSINE--TRNA LIGASE"/>
    <property type="match status" value="1"/>
</dbReference>
<dbReference type="PANTHER" id="PTHR11766">
    <property type="entry name" value="TYROSYL-TRNA SYNTHETASE"/>
    <property type="match status" value="1"/>
</dbReference>
<comment type="caution">
    <text evidence="12">The sequence shown here is derived from an EMBL/GenBank/DDBJ whole genome shotgun (WGS) entry which is preliminary data.</text>
</comment>
<keyword evidence="3 10" id="KW-0547">Nucleotide-binding</keyword>
<evidence type="ECO:0000313" key="12">
    <source>
        <dbReference type="EMBL" id="KKQ83853.1"/>
    </source>
</evidence>
<dbReference type="Gene3D" id="3.40.50.620">
    <property type="entry name" value="HUPs"/>
    <property type="match status" value="1"/>
</dbReference>
<dbReference type="PROSITE" id="PS50889">
    <property type="entry name" value="S4"/>
    <property type="match status" value="1"/>
</dbReference>